<feature type="region of interest" description="Disordered" evidence="1">
    <location>
        <begin position="68"/>
        <end position="95"/>
    </location>
</feature>
<feature type="compositionally biased region" description="Basic and acidic residues" evidence="1">
    <location>
        <begin position="36"/>
        <end position="50"/>
    </location>
</feature>
<comment type="caution">
    <text evidence="2">The sequence shown here is derived from an EMBL/GenBank/DDBJ whole genome shotgun (WGS) entry which is preliminary data.</text>
</comment>
<dbReference type="Proteomes" id="UP000266841">
    <property type="component" value="Unassembled WGS sequence"/>
</dbReference>
<name>K0S3D9_THAOC</name>
<sequence length="95" mass="9898">MKLFPAVPGSFPAEAQGQTFFLVTTENKPSAVSGGSHDEVGSKANEEHVAHPNPTDNVAATQQHEALESRTVGGRARVYGAGTVGGEPTHVMMPD</sequence>
<accession>K0S3D9</accession>
<feature type="region of interest" description="Disordered" evidence="1">
    <location>
        <begin position="28"/>
        <end position="56"/>
    </location>
</feature>
<organism evidence="2 3">
    <name type="scientific">Thalassiosira oceanica</name>
    <name type="common">Marine diatom</name>
    <dbReference type="NCBI Taxonomy" id="159749"/>
    <lineage>
        <taxon>Eukaryota</taxon>
        <taxon>Sar</taxon>
        <taxon>Stramenopiles</taxon>
        <taxon>Ochrophyta</taxon>
        <taxon>Bacillariophyta</taxon>
        <taxon>Coscinodiscophyceae</taxon>
        <taxon>Thalassiosirophycidae</taxon>
        <taxon>Thalassiosirales</taxon>
        <taxon>Thalassiosiraceae</taxon>
        <taxon>Thalassiosira</taxon>
    </lineage>
</organism>
<reference evidence="2 3" key="1">
    <citation type="journal article" date="2012" name="Genome Biol.">
        <title>Genome and low-iron response of an oceanic diatom adapted to chronic iron limitation.</title>
        <authorList>
            <person name="Lommer M."/>
            <person name="Specht M."/>
            <person name="Roy A.S."/>
            <person name="Kraemer L."/>
            <person name="Andreson R."/>
            <person name="Gutowska M.A."/>
            <person name="Wolf J."/>
            <person name="Bergner S.V."/>
            <person name="Schilhabel M.B."/>
            <person name="Klostermeier U.C."/>
            <person name="Beiko R.G."/>
            <person name="Rosenstiel P."/>
            <person name="Hippler M."/>
            <person name="Laroche J."/>
        </authorList>
    </citation>
    <scope>NUCLEOTIDE SEQUENCE [LARGE SCALE GENOMIC DNA]</scope>
    <source>
        <strain evidence="2 3">CCMP1005</strain>
    </source>
</reference>
<gene>
    <name evidence="2" type="ORF">THAOC_19015</name>
</gene>
<protein>
    <submittedName>
        <fullName evidence="2">Uncharacterized protein</fullName>
    </submittedName>
</protein>
<dbReference type="EMBL" id="AGNL01020877">
    <property type="protein sequence ID" value="EJK60598.1"/>
    <property type="molecule type" value="Genomic_DNA"/>
</dbReference>
<evidence type="ECO:0000313" key="2">
    <source>
        <dbReference type="EMBL" id="EJK60598.1"/>
    </source>
</evidence>
<proteinExistence type="predicted"/>
<evidence type="ECO:0000313" key="3">
    <source>
        <dbReference type="Proteomes" id="UP000266841"/>
    </source>
</evidence>
<keyword evidence="3" id="KW-1185">Reference proteome</keyword>
<dbReference type="AlphaFoldDB" id="K0S3D9"/>
<evidence type="ECO:0000256" key="1">
    <source>
        <dbReference type="SAM" id="MobiDB-lite"/>
    </source>
</evidence>